<dbReference type="CDD" id="cd02503">
    <property type="entry name" value="MobA"/>
    <property type="match status" value="1"/>
</dbReference>
<evidence type="ECO:0000256" key="4">
    <source>
        <dbReference type="ARBA" id="ARBA00022741"/>
    </source>
</evidence>
<dbReference type="Pfam" id="PF12804">
    <property type="entry name" value="NTP_transf_3"/>
    <property type="match status" value="1"/>
</dbReference>
<evidence type="ECO:0000259" key="9">
    <source>
        <dbReference type="Pfam" id="PF12804"/>
    </source>
</evidence>
<feature type="binding site" evidence="8">
    <location>
        <position position="21"/>
    </location>
    <ligand>
        <name>GTP</name>
        <dbReference type="ChEBI" id="CHEBI:37565"/>
    </ligand>
</feature>
<comment type="function">
    <text evidence="8">Transfers a GMP moiety from GTP to Mo-molybdopterin (Mo-MPT) cofactor (Moco or molybdenum cofactor) to form Mo-molybdopterin guanine dinucleotide (Mo-MGD) cofactor.</text>
</comment>
<dbReference type="InterPro" id="IPR013482">
    <property type="entry name" value="Molybde_CF_guanTrfase"/>
</dbReference>
<feature type="binding site" evidence="8">
    <location>
        <begin position="9"/>
        <end position="11"/>
    </location>
    <ligand>
        <name>GTP</name>
        <dbReference type="ChEBI" id="CHEBI:37565"/>
    </ligand>
</feature>
<dbReference type="GO" id="GO:0005737">
    <property type="term" value="C:cytoplasm"/>
    <property type="evidence" value="ECO:0007669"/>
    <property type="project" value="UniProtKB-SubCell"/>
</dbReference>
<comment type="cofactor">
    <cofactor evidence="8">
        <name>Mg(2+)</name>
        <dbReference type="ChEBI" id="CHEBI:18420"/>
    </cofactor>
</comment>
<keyword evidence="11" id="KW-1185">Reference proteome</keyword>
<reference evidence="11" key="1">
    <citation type="submission" date="2016-10" db="EMBL/GenBank/DDBJ databases">
        <authorList>
            <person name="Varghese N."/>
            <person name="Submissions S."/>
        </authorList>
    </citation>
    <scope>NUCLEOTIDE SEQUENCE [LARGE SCALE GENOMIC DNA]</scope>
    <source>
        <strain evidence="11">CGMCC 1.11012</strain>
    </source>
</reference>
<comment type="subcellular location">
    <subcellularLocation>
        <location evidence="8">Cytoplasm</location>
    </subcellularLocation>
</comment>
<dbReference type="AlphaFoldDB" id="A0A1G8N2N9"/>
<comment type="catalytic activity">
    <reaction evidence="8">
        <text>Mo-molybdopterin + GTP + H(+) = Mo-molybdopterin guanine dinucleotide + diphosphate</text>
        <dbReference type="Rhea" id="RHEA:34243"/>
        <dbReference type="ChEBI" id="CHEBI:15378"/>
        <dbReference type="ChEBI" id="CHEBI:33019"/>
        <dbReference type="ChEBI" id="CHEBI:37565"/>
        <dbReference type="ChEBI" id="CHEBI:71302"/>
        <dbReference type="ChEBI" id="CHEBI:71310"/>
        <dbReference type="EC" id="2.7.7.77"/>
    </reaction>
</comment>
<dbReference type="InterPro" id="IPR025877">
    <property type="entry name" value="MobA-like_NTP_Trfase"/>
</dbReference>
<sequence>MTRYSGIILTGGASRRMGTDKALLELGGRPVLARLAEELGQLADSTIIACGPRQRLEYGSLGLLQVTDVYPGCGPLAGLHAALRHTRQDWNLVAACDLPFASAEFLRYMLTAHTESQMNTGSPGQSGGADAAVAVSREGRVQPLLGLYHKRVLPVLEAALDAGNYRFMDCLNKLDVLYVPESGFTSAAADTPSPVFNMNTPADYAAAAALVH</sequence>
<proteinExistence type="inferred from homology"/>
<comment type="similarity">
    <text evidence="8">Belongs to the MobA family.</text>
</comment>
<comment type="caution">
    <text evidence="8">Lacks conserved residue(s) required for the propagation of feature annotation.</text>
</comment>
<feature type="domain" description="MobA-like NTP transferase" evidence="9">
    <location>
        <begin position="6"/>
        <end position="169"/>
    </location>
</feature>
<dbReference type="PANTHER" id="PTHR19136">
    <property type="entry name" value="MOLYBDENUM COFACTOR GUANYLYLTRANSFERASE"/>
    <property type="match status" value="1"/>
</dbReference>
<dbReference type="STRING" id="1174501.SAMN05216192_10817"/>
<evidence type="ECO:0000256" key="8">
    <source>
        <dbReference type="HAMAP-Rule" id="MF_00316"/>
    </source>
</evidence>
<dbReference type="Gene3D" id="3.90.550.10">
    <property type="entry name" value="Spore Coat Polysaccharide Biosynthesis Protein SpsA, Chain A"/>
    <property type="match status" value="1"/>
</dbReference>
<dbReference type="RefSeq" id="WP_090713858.1">
    <property type="nucleotide sequence ID" value="NZ_CBCSKY010000006.1"/>
</dbReference>
<dbReference type="SUPFAM" id="SSF53448">
    <property type="entry name" value="Nucleotide-diphospho-sugar transferases"/>
    <property type="match status" value="1"/>
</dbReference>
<keyword evidence="6 8" id="KW-0342">GTP-binding</keyword>
<feature type="binding site" evidence="8">
    <location>
        <position position="97"/>
    </location>
    <ligand>
        <name>GTP</name>
        <dbReference type="ChEBI" id="CHEBI:37565"/>
    </ligand>
</feature>
<protein>
    <recommendedName>
        <fullName evidence="8">Probable molybdenum cofactor guanylyltransferase</fullName>
        <shortName evidence="8">MoCo guanylyltransferase</shortName>
        <ecNumber evidence="8">2.7.7.77</ecNumber>
    </recommendedName>
    <alternativeName>
        <fullName evidence="8">GTP:molybdopterin guanylyltransferase</fullName>
    </alternativeName>
    <alternativeName>
        <fullName evidence="8">Mo-MPT guanylyltransferase</fullName>
    </alternativeName>
    <alternativeName>
        <fullName evidence="8">Molybdopterin guanylyltransferase</fullName>
    </alternativeName>
    <alternativeName>
        <fullName evidence="8">Molybdopterin-guanine dinucleotide synthase</fullName>
        <shortName evidence="8">MGD synthase</shortName>
    </alternativeName>
</protein>
<dbReference type="GO" id="GO:0005525">
    <property type="term" value="F:GTP binding"/>
    <property type="evidence" value="ECO:0007669"/>
    <property type="project" value="UniProtKB-UniRule"/>
</dbReference>
<evidence type="ECO:0000256" key="3">
    <source>
        <dbReference type="ARBA" id="ARBA00022723"/>
    </source>
</evidence>
<evidence type="ECO:0000256" key="1">
    <source>
        <dbReference type="ARBA" id="ARBA00022490"/>
    </source>
</evidence>
<feature type="binding site" evidence="8">
    <location>
        <position position="97"/>
    </location>
    <ligand>
        <name>Mg(2+)</name>
        <dbReference type="ChEBI" id="CHEBI:18420"/>
    </ligand>
</feature>
<keyword evidence="7 8" id="KW-0501">Molybdenum cofactor biosynthesis</keyword>
<evidence type="ECO:0000256" key="7">
    <source>
        <dbReference type="ARBA" id="ARBA00023150"/>
    </source>
</evidence>
<name>A0A1G8N2N9_9BACL</name>
<keyword evidence="5 8" id="KW-0460">Magnesium</keyword>
<dbReference type="PANTHER" id="PTHR19136:SF81">
    <property type="entry name" value="MOLYBDENUM COFACTOR GUANYLYLTRANSFERASE"/>
    <property type="match status" value="1"/>
</dbReference>
<keyword evidence="3 8" id="KW-0479">Metal-binding</keyword>
<keyword evidence="1 8" id="KW-0963">Cytoplasm</keyword>
<organism evidence="10 11">
    <name type="scientific">Paenibacillus typhae</name>
    <dbReference type="NCBI Taxonomy" id="1174501"/>
    <lineage>
        <taxon>Bacteria</taxon>
        <taxon>Bacillati</taxon>
        <taxon>Bacillota</taxon>
        <taxon>Bacilli</taxon>
        <taxon>Bacillales</taxon>
        <taxon>Paenibacillaceae</taxon>
        <taxon>Paenibacillus</taxon>
    </lineage>
</organism>
<comment type="domain">
    <text evidence="8">The N-terminal domain determines nucleotide recognition and specific binding, while the C-terminal domain determines the specific binding to the target protein.</text>
</comment>
<dbReference type="GO" id="GO:0061603">
    <property type="term" value="F:molybdenum cofactor guanylyltransferase activity"/>
    <property type="evidence" value="ECO:0007669"/>
    <property type="project" value="UniProtKB-EC"/>
</dbReference>
<dbReference type="InterPro" id="IPR029044">
    <property type="entry name" value="Nucleotide-diphossugar_trans"/>
</dbReference>
<keyword evidence="2 8" id="KW-0808">Transferase</keyword>
<evidence type="ECO:0000256" key="2">
    <source>
        <dbReference type="ARBA" id="ARBA00022679"/>
    </source>
</evidence>
<dbReference type="EMBL" id="FNDX01000008">
    <property type="protein sequence ID" value="SDI74317.1"/>
    <property type="molecule type" value="Genomic_DNA"/>
</dbReference>
<dbReference type="EC" id="2.7.7.77" evidence="8"/>
<evidence type="ECO:0000256" key="5">
    <source>
        <dbReference type="ARBA" id="ARBA00022842"/>
    </source>
</evidence>
<dbReference type="HAMAP" id="MF_00316">
    <property type="entry name" value="MobA"/>
    <property type="match status" value="1"/>
</dbReference>
<evidence type="ECO:0000313" key="10">
    <source>
        <dbReference type="EMBL" id="SDI74317.1"/>
    </source>
</evidence>
<dbReference type="GO" id="GO:0046872">
    <property type="term" value="F:metal ion binding"/>
    <property type="evidence" value="ECO:0007669"/>
    <property type="project" value="UniProtKB-KW"/>
</dbReference>
<evidence type="ECO:0000313" key="11">
    <source>
        <dbReference type="Proteomes" id="UP000199050"/>
    </source>
</evidence>
<gene>
    <name evidence="8" type="primary">mobA</name>
    <name evidence="10" type="ORF">SAMN05216192_10817</name>
</gene>
<dbReference type="GO" id="GO:0006777">
    <property type="term" value="P:Mo-molybdopterin cofactor biosynthetic process"/>
    <property type="evidence" value="ECO:0007669"/>
    <property type="project" value="UniProtKB-KW"/>
</dbReference>
<accession>A0A1G8N2N9</accession>
<feature type="binding site" evidence="8">
    <location>
        <position position="68"/>
    </location>
    <ligand>
        <name>GTP</name>
        <dbReference type="ChEBI" id="CHEBI:37565"/>
    </ligand>
</feature>
<keyword evidence="4 8" id="KW-0547">Nucleotide-binding</keyword>
<evidence type="ECO:0000256" key="6">
    <source>
        <dbReference type="ARBA" id="ARBA00023134"/>
    </source>
</evidence>
<dbReference type="OrthoDB" id="9788394at2"/>
<dbReference type="Proteomes" id="UP000199050">
    <property type="component" value="Unassembled WGS sequence"/>
</dbReference>